<proteinExistence type="inferred from homology"/>
<evidence type="ECO:0000313" key="13">
    <source>
        <dbReference type="Proteomes" id="UP000187429"/>
    </source>
</evidence>
<evidence type="ECO:0000256" key="4">
    <source>
        <dbReference type="ARBA" id="ARBA00022737"/>
    </source>
</evidence>
<keyword evidence="5 10" id="KW-0560">Oxidoreductase</keyword>
<accession>A0A1R1YQ51</accession>
<dbReference type="Pfam" id="PF13646">
    <property type="entry name" value="HEAT_2"/>
    <property type="match status" value="2"/>
</dbReference>
<feature type="repeat" description="HEAT" evidence="11">
    <location>
        <begin position="99"/>
        <end position="139"/>
    </location>
</feature>
<dbReference type="PANTHER" id="PTHR12697">
    <property type="entry name" value="PBS LYASE HEAT-LIKE PROTEIN"/>
    <property type="match status" value="1"/>
</dbReference>
<keyword evidence="10" id="KW-0963">Cytoplasm</keyword>
<dbReference type="PANTHER" id="PTHR12697:SF5">
    <property type="entry name" value="DEOXYHYPUSINE HYDROXYLASE"/>
    <property type="match status" value="1"/>
</dbReference>
<feature type="binding site" evidence="10">
    <location>
        <position position="85"/>
    </location>
    <ligand>
        <name>Fe cation</name>
        <dbReference type="ChEBI" id="CHEBI:24875"/>
        <label>1</label>
    </ligand>
</feature>
<evidence type="ECO:0000256" key="3">
    <source>
        <dbReference type="ARBA" id="ARBA00022723"/>
    </source>
</evidence>
<comment type="function">
    <text evidence="10">Catalyzes the hydroxylation of the N(6)-(4-aminobutyl)-L-lysine intermediate to form hypusine, an essential post-translational modification only found in mature eIF-5A factor.</text>
</comment>
<comment type="caution">
    <text evidence="12">The sequence shown here is derived from an EMBL/GenBank/DDBJ whole genome shotgun (WGS) entry which is preliminary data.</text>
</comment>
<feature type="binding site" evidence="10">
    <location>
        <position position="276"/>
    </location>
    <ligand>
        <name>Fe cation</name>
        <dbReference type="ChEBI" id="CHEBI:24875"/>
        <label>2</label>
    </ligand>
</feature>
<dbReference type="GO" id="GO:0046872">
    <property type="term" value="F:metal ion binding"/>
    <property type="evidence" value="ECO:0007669"/>
    <property type="project" value="UniProtKB-KW"/>
</dbReference>
<evidence type="ECO:0000256" key="9">
    <source>
        <dbReference type="ARBA" id="ARBA00045876"/>
    </source>
</evidence>
<dbReference type="UniPathway" id="UPA00354"/>
<comment type="subcellular location">
    <subcellularLocation>
        <location evidence="10">Cytoplasm</location>
    </subcellularLocation>
    <subcellularLocation>
        <location evidence="10">Nucleus</location>
    </subcellularLocation>
</comment>
<evidence type="ECO:0000256" key="7">
    <source>
        <dbReference type="ARBA" id="ARBA00023033"/>
    </source>
</evidence>
<keyword evidence="8 10" id="KW-0386">Hypusine biosynthesis</keyword>
<dbReference type="InterPro" id="IPR016024">
    <property type="entry name" value="ARM-type_fold"/>
</dbReference>
<comment type="function">
    <text evidence="9">Catalyzes the hydroxylation of the N(6)-(4-aminobutyl)-L-lysine intermediate produced by deoxyhypusine synthase/DHPS on a critical lysine of the eukaryotic translation initiation factor 5A/eIF-5A. This is the second step of the post-translational modification of that lysine into an unusual amino acid residue named hypusine. Hypusination is unique to mature eIF-5A factor and is essential for its function.</text>
</comment>
<feature type="binding site" evidence="10">
    <location>
        <position position="277"/>
    </location>
    <ligand>
        <name>Fe cation</name>
        <dbReference type="ChEBI" id="CHEBI:24875"/>
        <label>2</label>
    </ligand>
</feature>
<evidence type="ECO:0000256" key="5">
    <source>
        <dbReference type="ARBA" id="ARBA00023002"/>
    </source>
</evidence>
<evidence type="ECO:0000256" key="10">
    <source>
        <dbReference type="HAMAP-Rule" id="MF_03101"/>
    </source>
</evidence>
<feature type="binding site" evidence="10">
    <location>
        <position position="118"/>
    </location>
    <ligand>
        <name>Fe cation</name>
        <dbReference type="ChEBI" id="CHEBI:24875"/>
        <label>1</label>
    </ligand>
</feature>
<comment type="cofactor">
    <cofactor evidence="10">
        <name>Fe(2+)</name>
        <dbReference type="ChEBI" id="CHEBI:29033"/>
    </cofactor>
    <text evidence="10">Binds 2 Fe(2+) ions per subunit.</text>
</comment>
<evidence type="ECO:0000256" key="8">
    <source>
        <dbReference type="ARBA" id="ARBA00023256"/>
    </source>
</evidence>
<dbReference type="InterPro" id="IPR004155">
    <property type="entry name" value="PBS_lyase_HEAT"/>
</dbReference>
<evidence type="ECO:0000256" key="1">
    <source>
        <dbReference type="ARBA" id="ARBA00000068"/>
    </source>
</evidence>
<keyword evidence="6 10" id="KW-0408">Iron</keyword>
<dbReference type="GO" id="GO:0005634">
    <property type="term" value="C:nucleus"/>
    <property type="evidence" value="ECO:0007669"/>
    <property type="project" value="UniProtKB-SubCell"/>
</dbReference>
<name>A0A1R1YQ51_9FUNG</name>
<feature type="binding site" evidence="10">
    <location>
        <position position="243"/>
    </location>
    <ligand>
        <name>Fe cation</name>
        <dbReference type="ChEBI" id="CHEBI:24875"/>
        <label>2</label>
    </ligand>
</feature>
<keyword evidence="4" id="KW-0677">Repeat</keyword>
<dbReference type="EMBL" id="LSSM01000407">
    <property type="protein sequence ID" value="OMJ29018.1"/>
    <property type="molecule type" value="Genomic_DNA"/>
</dbReference>
<protein>
    <recommendedName>
        <fullName evidence="10">Deoxyhypusine hydroxylase</fullName>
        <shortName evidence="10">DOHH</shortName>
        <ecNumber evidence="10">1.14.99.29</ecNumber>
    </recommendedName>
    <alternativeName>
        <fullName evidence="10">Deoxyhypusine dioxygenase</fullName>
    </alternativeName>
    <alternativeName>
        <fullName evidence="10">Deoxyhypusine monooxygenase</fullName>
    </alternativeName>
</protein>
<dbReference type="InterPro" id="IPR021133">
    <property type="entry name" value="HEAT_type_2"/>
</dbReference>
<comment type="pathway">
    <text evidence="2 10">Protein modification; eIF5A hypusination.</text>
</comment>
<dbReference type="GO" id="GO:0005737">
    <property type="term" value="C:cytoplasm"/>
    <property type="evidence" value="ECO:0007669"/>
    <property type="project" value="UniProtKB-SubCell"/>
</dbReference>
<evidence type="ECO:0000256" key="2">
    <source>
        <dbReference type="ARBA" id="ARBA00005041"/>
    </source>
</evidence>
<dbReference type="GO" id="GO:0019135">
    <property type="term" value="F:deoxyhypusine monooxygenase activity"/>
    <property type="evidence" value="ECO:0007669"/>
    <property type="project" value="UniProtKB-UniRule"/>
</dbReference>
<dbReference type="SMART" id="SM00567">
    <property type="entry name" value="EZ_HEAT"/>
    <property type="match status" value="6"/>
</dbReference>
<evidence type="ECO:0000313" key="12">
    <source>
        <dbReference type="EMBL" id="OMJ29018.1"/>
    </source>
</evidence>
<keyword evidence="13" id="KW-1185">Reference proteome</keyword>
<dbReference type="InterPro" id="IPR027517">
    <property type="entry name" value="Deoxyhypusine_hydroxylase"/>
</dbReference>
<dbReference type="AlphaFoldDB" id="A0A1R1YQ51"/>
<dbReference type="Gene3D" id="1.25.10.10">
    <property type="entry name" value="Leucine-rich Repeat Variant"/>
    <property type="match status" value="2"/>
</dbReference>
<sequence length="332" mass="37291">MDSETLKNNVDIDRSDSTLQKLEEIIVNRENKYPLFQRYRALFSLKGLGTKEAANIIIKGKFIIFCRLNSLPAVREEKTSELFKHELAYCLGQLQSKESIPLLKELISDKDEFVMVRHEAAEALGAISEQETIKILQDHLQDECKELADTCYLAIKKIDIETKEYSAEAKTLNQNIYGSIDPVPSLQRGKSVSELRDIISDQKADLFDRYTAMFALRDNATPAAVEALVEALESDSTSALFRHEIGFVFGELQDKLAVPALTRVLANSSEHSMVRHEAAEALGSIIGAESVLEVLSHYSTDPDMVVRDSCIVAIDMYKYENSNEFQYAIIPS</sequence>
<dbReference type="SUPFAM" id="SSF48371">
    <property type="entry name" value="ARM repeat"/>
    <property type="match status" value="1"/>
</dbReference>
<dbReference type="Proteomes" id="UP000187429">
    <property type="component" value="Unassembled WGS sequence"/>
</dbReference>
<feature type="binding site" evidence="10">
    <location>
        <position position="119"/>
    </location>
    <ligand>
        <name>Fe cation</name>
        <dbReference type="ChEBI" id="CHEBI:24875"/>
        <label>1</label>
    </ligand>
</feature>
<dbReference type="EC" id="1.14.99.29" evidence="10"/>
<feature type="binding site" evidence="10">
    <location>
        <position position="86"/>
    </location>
    <ligand>
        <name>Fe cation</name>
        <dbReference type="ChEBI" id="CHEBI:24875"/>
        <label>1</label>
    </ligand>
</feature>
<comment type="similarity">
    <text evidence="10">Belongs to the deoxyhypusine hydroxylase family.</text>
</comment>
<reference evidence="13" key="1">
    <citation type="submission" date="2017-01" db="EMBL/GenBank/DDBJ databases">
        <authorList>
            <person name="Wang Y."/>
            <person name="White M."/>
            <person name="Kvist S."/>
            <person name="Moncalvo J.-M."/>
        </authorList>
    </citation>
    <scope>NUCLEOTIDE SEQUENCE [LARGE SCALE GENOMIC DNA]</scope>
    <source>
        <strain evidence="13">ID-206-W2</strain>
    </source>
</reference>
<keyword evidence="7 10" id="KW-0503">Monooxygenase</keyword>
<dbReference type="InterPro" id="IPR011989">
    <property type="entry name" value="ARM-like"/>
</dbReference>
<dbReference type="HAMAP" id="MF_03101">
    <property type="entry name" value="Deoxyhypusine_hydroxylase"/>
    <property type="match status" value="1"/>
</dbReference>
<dbReference type="OrthoDB" id="421002at2759"/>
<feature type="binding site" evidence="10">
    <location>
        <position position="244"/>
    </location>
    <ligand>
        <name>Fe cation</name>
        <dbReference type="ChEBI" id="CHEBI:24875"/>
        <label>2</label>
    </ligand>
</feature>
<dbReference type="PROSITE" id="PS50077">
    <property type="entry name" value="HEAT_REPEAT"/>
    <property type="match status" value="1"/>
</dbReference>
<keyword evidence="3 10" id="KW-0479">Metal-binding</keyword>
<organism evidence="12 13">
    <name type="scientific">Smittium culicis</name>
    <dbReference type="NCBI Taxonomy" id="133412"/>
    <lineage>
        <taxon>Eukaryota</taxon>
        <taxon>Fungi</taxon>
        <taxon>Fungi incertae sedis</taxon>
        <taxon>Zoopagomycota</taxon>
        <taxon>Kickxellomycotina</taxon>
        <taxon>Harpellomycetes</taxon>
        <taxon>Harpellales</taxon>
        <taxon>Legeriomycetaceae</taxon>
        <taxon>Smittium</taxon>
    </lineage>
</organism>
<evidence type="ECO:0000256" key="11">
    <source>
        <dbReference type="PROSITE-ProRule" id="PRU00103"/>
    </source>
</evidence>
<gene>
    <name evidence="10" type="primary">LIA1</name>
    <name evidence="12" type="ORF">AYI69_g1486</name>
</gene>
<evidence type="ECO:0000256" key="6">
    <source>
        <dbReference type="ARBA" id="ARBA00023004"/>
    </source>
</evidence>
<keyword evidence="10" id="KW-0539">Nucleus</keyword>
<comment type="catalytic activity">
    <reaction evidence="1 10">
        <text>[eIF5A protein]-deoxyhypusine + AH2 + O2 = [eIF5A protein]-hypusine + A + H2O</text>
        <dbReference type="Rhea" id="RHEA:14101"/>
        <dbReference type="Rhea" id="RHEA-COMP:10144"/>
        <dbReference type="Rhea" id="RHEA-COMP:12592"/>
        <dbReference type="ChEBI" id="CHEBI:13193"/>
        <dbReference type="ChEBI" id="CHEBI:15377"/>
        <dbReference type="ChEBI" id="CHEBI:15379"/>
        <dbReference type="ChEBI" id="CHEBI:17499"/>
        <dbReference type="ChEBI" id="CHEBI:82657"/>
        <dbReference type="ChEBI" id="CHEBI:91175"/>
        <dbReference type="EC" id="1.14.99.29"/>
    </reaction>
</comment>